<name>A0A1X7VQW6_AMPQE</name>
<evidence type="ECO:0000256" key="7">
    <source>
        <dbReference type="ARBA" id="ARBA00022807"/>
    </source>
</evidence>
<comment type="subcellular location">
    <subcellularLocation>
        <location evidence="1 11">Cytoplasm</location>
    </subcellularLocation>
</comment>
<feature type="region of interest" description="Disordered" evidence="12">
    <location>
        <begin position="483"/>
        <end position="516"/>
    </location>
</feature>
<comment type="function">
    <text evidence="11">Cysteine protease that plays a key role in autophagy by mediating both proteolytic activation and delipidation of ATG8 family proteins.</text>
</comment>
<dbReference type="GO" id="GO:0000045">
    <property type="term" value="P:autophagosome assembly"/>
    <property type="evidence" value="ECO:0007669"/>
    <property type="project" value="TreeGrafter"/>
</dbReference>
<dbReference type="AlphaFoldDB" id="A0A1X7VQW6"/>
<evidence type="ECO:0000256" key="8">
    <source>
        <dbReference type="ARBA" id="ARBA00022927"/>
    </source>
</evidence>
<evidence type="ECO:0000259" key="13">
    <source>
        <dbReference type="Pfam" id="PF03416"/>
    </source>
</evidence>
<keyword evidence="7" id="KW-0788">Thiol protease</keyword>
<dbReference type="EC" id="3.4.22.-" evidence="11"/>
<dbReference type="GO" id="GO:0015031">
    <property type="term" value="P:protein transport"/>
    <property type="evidence" value="ECO:0007669"/>
    <property type="project" value="UniProtKB-KW"/>
</dbReference>
<feature type="region of interest" description="Disordered" evidence="12">
    <location>
        <begin position="298"/>
        <end position="319"/>
    </location>
</feature>
<dbReference type="PANTHER" id="PTHR22624">
    <property type="entry name" value="CYSTEINE PROTEASE ATG4"/>
    <property type="match status" value="1"/>
</dbReference>
<dbReference type="GO" id="GO:0005737">
    <property type="term" value="C:cytoplasm"/>
    <property type="evidence" value="ECO:0007669"/>
    <property type="project" value="UniProtKB-SubCell"/>
</dbReference>
<dbReference type="GO" id="GO:0016485">
    <property type="term" value="P:protein processing"/>
    <property type="evidence" value="ECO:0007669"/>
    <property type="project" value="TreeGrafter"/>
</dbReference>
<dbReference type="GO" id="GO:0019786">
    <property type="term" value="F:protein-phosphatidylethanolamide deconjugating activity"/>
    <property type="evidence" value="ECO:0007669"/>
    <property type="project" value="InterPro"/>
</dbReference>
<dbReference type="InterPro" id="IPR038765">
    <property type="entry name" value="Papain-like_cys_pep_sf"/>
</dbReference>
<evidence type="ECO:0000256" key="1">
    <source>
        <dbReference type="ARBA" id="ARBA00004496"/>
    </source>
</evidence>
<dbReference type="InParanoid" id="A0A1X7VQW6"/>
<protein>
    <recommendedName>
        <fullName evidence="11">Cysteine protease</fullName>
        <ecNumber evidence="11">3.4.22.-</ecNumber>
    </recommendedName>
</protein>
<keyword evidence="9 11" id="KW-0072">Autophagy</keyword>
<dbReference type="eggNOG" id="KOG2674">
    <property type="taxonomic scope" value="Eukaryota"/>
</dbReference>
<feature type="domain" description="Peptidase C54 catalytic" evidence="13">
    <location>
        <begin position="60"/>
        <end position="437"/>
    </location>
</feature>
<evidence type="ECO:0000256" key="5">
    <source>
        <dbReference type="ARBA" id="ARBA00022670"/>
    </source>
</evidence>
<comment type="similarity">
    <text evidence="2 11">Belongs to the peptidase C54 family.</text>
</comment>
<dbReference type="PANTHER" id="PTHR22624:SF49">
    <property type="entry name" value="CYSTEINE PROTEASE"/>
    <property type="match status" value="1"/>
</dbReference>
<evidence type="ECO:0000256" key="9">
    <source>
        <dbReference type="ARBA" id="ARBA00023006"/>
    </source>
</evidence>
<evidence type="ECO:0000256" key="4">
    <source>
        <dbReference type="ARBA" id="ARBA00022490"/>
    </source>
</evidence>
<dbReference type="GO" id="GO:0035973">
    <property type="term" value="P:aggrephagy"/>
    <property type="evidence" value="ECO:0007669"/>
    <property type="project" value="TreeGrafter"/>
</dbReference>
<comment type="catalytic activity">
    <reaction evidence="10">
        <text>[protein]-C-terminal L-amino acid-glycyl-phosphatidylethanolamide + H2O = [protein]-C-terminal L-amino acid-glycine + a 1,2-diacyl-sn-glycero-3-phosphoethanolamine</text>
        <dbReference type="Rhea" id="RHEA:67548"/>
        <dbReference type="Rhea" id="RHEA-COMP:17323"/>
        <dbReference type="Rhea" id="RHEA-COMP:17324"/>
        <dbReference type="ChEBI" id="CHEBI:15377"/>
        <dbReference type="ChEBI" id="CHEBI:64612"/>
        <dbReference type="ChEBI" id="CHEBI:172940"/>
        <dbReference type="ChEBI" id="CHEBI:172941"/>
    </reaction>
    <physiologicalReaction direction="left-to-right" evidence="10">
        <dbReference type="Rhea" id="RHEA:67549"/>
    </physiologicalReaction>
</comment>
<dbReference type="SUPFAM" id="SSF54001">
    <property type="entry name" value="Cysteine proteinases"/>
    <property type="match status" value="1"/>
</dbReference>
<evidence type="ECO:0000256" key="10">
    <source>
        <dbReference type="ARBA" id="ARBA00029362"/>
    </source>
</evidence>
<dbReference type="EnsemblMetazoa" id="Aqu2.1.42225_001">
    <property type="protein sequence ID" value="Aqu2.1.42225_001"/>
    <property type="gene ID" value="Aqu2.1.42225"/>
</dbReference>
<feature type="compositionally biased region" description="Pro residues" evidence="12">
    <location>
        <begin position="498"/>
        <end position="516"/>
    </location>
</feature>
<evidence type="ECO:0000256" key="3">
    <source>
        <dbReference type="ARBA" id="ARBA00022448"/>
    </source>
</evidence>
<gene>
    <name evidence="14" type="primary">100633413</name>
</gene>
<evidence type="ECO:0000256" key="12">
    <source>
        <dbReference type="SAM" id="MobiDB-lite"/>
    </source>
</evidence>
<reference evidence="14" key="2">
    <citation type="submission" date="2017-05" db="UniProtKB">
        <authorList>
            <consortium name="EnsemblMetazoa"/>
        </authorList>
    </citation>
    <scope>IDENTIFICATION</scope>
</reference>
<dbReference type="InterPro" id="IPR005078">
    <property type="entry name" value="Peptidase_C54"/>
</dbReference>
<keyword evidence="8 11" id="KW-0653">Protein transport</keyword>
<dbReference type="OrthoDB" id="2960936at2759"/>
<evidence type="ECO:0000256" key="6">
    <source>
        <dbReference type="ARBA" id="ARBA00022801"/>
    </source>
</evidence>
<keyword evidence="3" id="KW-0813">Transport</keyword>
<evidence type="ECO:0000256" key="11">
    <source>
        <dbReference type="RuleBase" id="RU363115"/>
    </source>
</evidence>
<dbReference type="GO" id="GO:0004197">
    <property type="term" value="F:cysteine-type endopeptidase activity"/>
    <property type="evidence" value="ECO:0007669"/>
    <property type="project" value="TreeGrafter"/>
</dbReference>
<keyword evidence="6 11" id="KW-0378">Hydrolase</keyword>
<dbReference type="GO" id="GO:0000423">
    <property type="term" value="P:mitophagy"/>
    <property type="evidence" value="ECO:0007669"/>
    <property type="project" value="TreeGrafter"/>
</dbReference>
<keyword evidence="4 11" id="KW-0963">Cytoplasm</keyword>
<accession>A0A1X7VQW6</accession>
<keyword evidence="15" id="KW-1185">Reference proteome</keyword>
<dbReference type="InterPro" id="IPR046792">
    <property type="entry name" value="Peptidase_C54_cat"/>
</dbReference>
<reference evidence="15" key="1">
    <citation type="journal article" date="2010" name="Nature">
        <title>The Amphimedon queenslandica genome and the evolution of animal complexity.</title>
        <authorList>
            <person name="Srivastava M."/>
            <person name="Simakov O."/>
            <person name="Chapman J."/>
            <person name="Fahey B."/>
            <person name="Gauthier M.E."/>
            <person name="Mitros T."/>
            <person name="Richards G.S."/>
            <person name="Conaco C."/>
            <person name="Dacre M."/>
            <person name="Hellsten U."/>
            <person name="Larroux C."/>
            <person name="Putnam N.H."/>
            <person name="Stanke M."/>
            <person name="Adamska M."/>
            <person name="Darling A."/>
            <person name="Degnan S.M."/>
            <person name="Oakley T.H."/>
            <person name="Plachetzki D.C."/>
            <person name="Zhai Y."/>
            <person name="Adamski M."/>
            <person name="Calcino A."/>
            <person name="Cummins S.F."/>
            <person name="Goodstein D.M."/>
            <person name="Harris C."/>
            <person name="Jackson D.J."/>
            <person name="Leys S.P."/>
            <person name="Shu S."/>
            <person name="Woodcroft B.J."/>
            <person name="Vervoort M."/>
            <person name="Kosik K.S."/>
            <person name="Manning G."/>
            <person name="Degnan B.M."/>
            <person name="Rokhsar D.S."/>
        </authorList>
    </citation>
    <scope>NUCLEOTIDE SEQUENCE [LARGE SCALE GENOMIC DNA]</scope>
</reference>
<evidence type="ECO:0000313" key="14">
    <source>
        <dbReference type="EnsemblMetazoa" id="Aqu2.1.42225_001"/>
    </source>
</evidence>
<dbReference type="EnsemblMetazoa" id="XM_011409646.2">
    <property type="protein sequence ID" value="XP_011407948.1"/>
    <property type="gene ID" value="LOC100633413"/>
</dbReference>
<dbReference type="Proteomes" id="UP000007879">
    <property type="component" value="Unassembled WGS sequence"/>
</dbReference>
<sequence length="516" mass="58474">MSYNGTGHRYLLPSVVSSRLRGKTAGTGEVDPCLLESPPPLRGTVYLLGVKYDLPRDGASFVEDLQSRFWFTYRKNFRPIGDTGYTSDSGWGCTLRCGQMLLGHTLLLRHLGRDWRWSPSSSNDYKYQKILRMFLDYRDSEYSIQMIALQGADFGRSVGQWFGPNNVAQAIKRLAVHDQWSEVAVYVAMDMLVVIDDIKALARQSHGVKGSVEVTTIDGEHVPTPVKTKMRSASSDPALNEDFEILSEENVPDIVTKSVDTKLRRYGQRNYSRSYDPSIDASLLNLTMEDIQKQCKAKRGEDGQTERMTTFQDEATPPPQSSFRPVLVFIPLRLGQERFNMEYKEAVKACFAVRQSVGIIGGKPRHALWFTGYHDDYLIYLDPHKTQSCVTLPDAGIVSDSTYHTTQIERLHISELDPSLALGFFCQTEADLDDLCDKLRSDVLSKMKYLFELTRHRPAYWGPPESADNLSKEPFILLQVEKNSDESDEGFELVNWPYPLPEPETTPPNPMTTPPR</sequence>
<dbReference type="Pfam" id="PF03416">
    <property type="entry name" value="Peptidase_C54"/>
    <property type="match status" value="1"/>
</dbReference>
<dbReference type="GO" id="GO:0034727">
    <property type="term" value="P:piecemeal microautophagy of the nucleus"/>
    <property type="evidence" value="ECO:0007669"/>
    <property type="project" value="TreeGrafter"/>
</dbReference>
<evidence type="ECO:0000313" key="15">
    <source>
        <dbReference type="Proteomes" id="UP000007879"/>
    </source>
</evidence>
<organism evidence="14">
    <name type="scientific">Amphimedon queenslandica</name>
    <name type="common">Sponge</name>
    <dbReference type="NCBI Taxonomy" id="400682"/>
    <lineage>
        <taxon>Eukaryota</taxon>
        <taxon>Metazoa</taxon>
        <taxon>Porifera</taxon>
        <taxon>Demospongiae</taxon>
        <taxon>Heteroscleromorpha</taxon>
        <taxon>Haplosclerida</taxon>
        <taxon>Niphatidae</taxon>
        <taxon>Amphimedon</taxon>
    </lineage>
</organism>
<dbReference type="FunCoup" id="A0A1X7VQW6">
    <property type="interactions" value="787"/>
</dbReference>
<dbReference type="KEGG" id="aqu:100633413"/>
<keyword evidence="5 11" id="KW-0645">Protease</keyword>
<proteinExistence type="inferred from homology"/>
<dbReference type="STRING" id="400682.A0A1X7VQW6"/>
<evidence type="ECO:0000256" key="2">
    <source>
        <dbReference type="ARBA" id="ARBA00010958"/>
    </source>
</evidence>